<protein>
    <submittedName>
        <fullName evidence="5">Ornithine carbamoyltransferase</fullName>
        <ecNumber evidence="5">2.1.3.3</ecNumber>
    </submittedName>
</protein>
<feature type="domain" description="Aspartate/ornithine carbamoyltransferase Asp/Orn-binding" evidence="3">
    <location>
        <begin position="150"/>
        <end position="305"/>
    </location>
</feature>
<evidence type="ECO:0000313" key="6">
    <source>
        <dbReference type="Proteomes" id="UP000598217"/>
    </source>
</evidence>
<keyword evidence="6" id="KW-1185">Reference proteome</keyword>
<dbReference type="SUPFAM" id="SSF53671">
    <property type="entry name" value="Aspartate/ornithine carbamoyltransferase"/>
    <property type="match status" value="1"/>
</dbReference>
<dbReference type="InterPro" id="IPR006130">
    <property type="entry name" value="Asp/Orn_carbamoylTrfase"/>
</dbReference>
<dbReference type="Pfam" id="PF00185">
    <property type="entry name" value="OTCace"/>
    <property type="match status" value="1"/>
</dbReference>
<evidence type="ECO:0000313" key="5">
    <source>
        <dbReference type="EMBL" id="MBE1455951.1"/>
    </source>
</evidence>
<comment type="caution">
    <text evidence="5">The sequence shown here is derived from an EMBL/GenBank/DDBJ whole genome shotgun (WGS) entry which is preliminary data.</text>
</comment>
<comment type="similarity">
    <text evidence="2">Belongs to the aspartate/ornithine carbamoyltransferase superfamily.</text>
</comment>
<dbReference type="EC" id="2.1.3.3" evidence="5"/>
<dbReference type="Gene3D" id="3.40.50.1370">
    <property type="entry name" value="Aspartate/ornithine carbamoyltransferase"/>
    <property type="match status" value="2"/>
</dbReference>
<sequence length="307" mass="33209">MTNVRHLLSLRDLSVAEVTDIARRGTEIAADPGVCGTPLRGRIVGVYFRVTSTRTRTAFSTAAMRLGAQVMPYGPADLQLNTGETVADTARVLSGMLDGLVARTAGPFDELRTLAGQKDMAVVNAMNEDEHPTQALADLTTLLTRFPSLDGVRVLYVGEGNNTAVALARSLPLFRGAELELRTPPGYGLDPAVLAEARGLAEAHGSRVVERHDMHGLPARVDAVYTTRWQTTGTSKADPEWREVFSLFTVDTDLMGRYPDAVFLHDLPAHRGDEVTAEVLDGPSSIAFEQAQNKLHSAMAVLEWCLS</sequence>
<dbReference type="PANTHER" id="PTHR45753">
    <property type="entry name" value="ORNITHINE CARBAMOYLTRANSFERASE, MITOCHONDRIAL"/>
    <property type="match status" value="1"/>
</dbReference>
<dbReference type="Proteomes" id="UP000598217">
    <property type="component" value="Unassembled WGS sequence"/>
</dbReference>
<accession>A0ABR9HAL9</accession>
<dbReference type="PANTHER" id="PTHR45753:SF3">
    <property type="entry name" value="ORNITHINE TRANSCARBAMYLASE, MITOCHONDRIAL"/>
    <property type="match status" value="1"/>
</dbReference>
<evidence type="ECO:0000259" key="4">
    <source>
        <dbReference type="Pfam" id="PF02729"/>
    </source>
</evidence>
<dbReference type="PRINTS" id="PR00100">
    <property type="entry name" value="AOTCASE"/>
</dbReference>
<name>A0ABR9HAL9_9ACTN</name>
<organism evidence="5 6">
    <name type="scientific">Nocardiopsis terrae</name>
    <dbReference type="NCBI Taxonomy" id="372655"/>
    <lineage>
        <taxon>Bacteria</taxon>
        <taxon>Bacillati</taxon>
        <taxon>Actinomycetota</taxon>
        <taxon>Actinomycetes</taxon>
        <taxon>Streptosporangiales</taxon>
        <taxon>Nocardiopsidaceae</taxon>
        <taxon>Nocardiopsis</taxon>
    </lineage>
</organism>
<proteinExistence type="inferred from homology"/>
<keyword evidence="1 2" id="KW-0808">Transferase</keyword>
<dbReference type="PRINTS" id="PR00102">
    <property type="entry name" value="OTCASE"/>
</dbReference>
<evidence type="ECO:0000259" key="3">
    <source>
        <dbReference type="Pfam" id="PF00185"/>
    </source>
</evidence>
<dbReference type="RefSeq" id="WP_191275620.1">
    <property type="nucleotide sequence ID" value="NZ_BMXJ01000009.1"/>
</dbReference>
<gene>
    <name evidence="5" type="ORF">H4W79_000165</name>
</gene>
<dbReference type="InterPro" id="IPR006132">
    <property type="entry name" value="Asp/Orn_carbamoyltranf_P-bd"/>
</dbReference>
<dbReference type="InterPro" id="IPR006131">
    <property type="entry name" value="Asp_carbamoyltransf_Asp/Orn-bd"/>
</dbReference>
<dbReference type="InterPro" id="IPR036901">
    <property type="entry name" value="Asp/Orn_carbamoylTrfase_sf"/>
</dbReference>
<dbReference type="Pfam" id="PF02729">
    <property type="entry name" value="OTCace_N"/>
    <property type="match status" value="1"/>
</dbReference>
<feature type="domain" description="Aspartate/ornithine carbamoyltransferase carbamoyl-P binding" evidence="4">
    <location>
        <begin position="5"/>
        <end position="142"/>
    </location>
</feature>
<dbReference type="InterPro" id="IPR002292">
    <property type="entry name" value="Orn/put_carbamltrans"/>
</dbReference>
<evidence type="ECO:0000256" key="1">
    <source>
        <dbReference type="ARBA" id="ARBA00022679"/>
    </source>
</evidence>
<reference evidence="5 6" key="1">
    <citation type="submission" date="2020-10" db="EMBL/GenBank/DDBJ databases">
        <title>Sequencing the genomes of 1000 actinobacteria strains.</title>
        <authorList>
            <person name="Klenk H.-P."/>
        </authorList>
    </citation>
    <scope>NUCLEOTIDE SEQUENCE [LARGE SCALE GENOMIC DNA]</scope>
    <source>
        <strain evidence="5 6">DSM 45157</strain>
    </source>
</reference>
<evidence type="ECO:0000256" key="2">
    <source>
        <dbReference type="RuleBase" id="RU003634"/>
    </source>
</evidence>
<dbReference type="GO" id="GO:0004585">
    <property type="term" value="F:ornithine carbamoyltransferase activity"/>
    <property type="evidence" value="ECO:0007669"/>
    <property type="project" value="UniProtKB-EC"/>
</dbReference>
<dbReference type="EMBL" id="JADBDY010000001">
    <property type="protein sequence ID" value="MBE1455951.1"/>
    <property type="molecule type" value="Genomic_DNA"/>
</dbReference>